<sequence length="125" mass="14743">MVIRDHLSSWFHLRPAWPPPIKAIEQRLRKGEQFMTFFWTERKKQVSKVSSFSMLSVVVLDLDLASVLSCWKGSVVYGKKSTASSTALEQSLEKKERKRNEMEKMEDYRTPLRRWCNGLTEMRCQ</sequence>
<keyword evidence="2" id="KW-1185">Reference proteome</keyword>
<reference evidence="1" key="1">
    <citation type="journal article" date="2023" name="Plant J.">
        <title>The genome of the king protea, Protea cynaroides.</title>
        <authorList>
            <person name="Chang J."/>
            <person name="Duong T.A."/>
            <person name="Schoeman C."/>
            <person name="Ma X."/>
            <person name="Roodt D."/>
            <person name="Barker N."/>
            <person name="Li Z."/>
            <person name="Van de Peer Y."/>
            <person name="Mizrachi E."/>
        </authorList>
    </citation>
    <scope>NUCLEOTIDE SEQUENCE</scope>
    <source>
        <tissue evidence="1">Young leaves</tissue>
    </source>
</reference>
<evidence type="ECO:0000313" key="1">
    <source>
        <dbReference type="EMBL" id="KAJ4971470.1"/>
    </source>
</evidence>
<protein>
    <submittedName>
        <fullName evidence="1">Uncharacterized protein</fullName>
    </submittedName>
</protein>
<dbReference type="Proteomes" id="UP001141806">
    <property type="component" value="Unassembled WGS sequence"/>
</dbReference>
<name>A0A9Q0QTG7_9MAGN</name>
<evidence type="ECO:0000313" key="2">
    <source>
        <dbReference type="Proteomes" id="UP001141806"/>
    </source>
</evidence>
<dbReference type="EMBL" id="JAMYWD010000005">
    <property type="protein sequence ID" value="KAJ4971470.1"/>
    <property type="molecule type" value="Genomic_DNA"/>
</dbReference>
<organism evidence="1 2">
    <name type="scientific">Protea cynaroides</name>
    <dbReference type="NCBI Taxonomy" id="273540"/>
    <lineage>
        <taxon>Eukaryota</taxon>
        <taxon>Viridiplantae</taxon>
        <taxon>Streptophyta</taxon>
        <taxon>Embryophyta</taxon>
        <taxon>Tracheophyta</taxon>
        <taxon>Spermatophyta</taxon>
        <taxon>Magnoliopsida</taxon>
        <taxon>Proteales</taxon>
        <taxon>Proteaceae</taxon>
        <taxon>Protea</taxon>
    </lineage>
</organism>
<dbReference type="AlphaFoldDB" id="A0A9Q0QTG7"/>
<gene>
    <name evidence="1" type="ORF">NE237_004569</name>
</gene>
<accession>A0A9Q0QTG7</accession>
<proteinExistence type="predicted"/>
<comment type="caution">
    <text evidence="1">The sequence shown here is derived from an EMBL/GenBank/DDBJ whole genome shotgun (WGS) entry which is preliminary data.</text>
</comment>